<evidence type="ECO:0000313" key="2">
    <source>
        <dbReference type="EMBL" id="EHR61985.1"/>
    </source>
</evidence>
<dbReference type="AlphaFoldDB" id="H5XLU3"/>
<keyword evidence="1" id="KW-0812">Transmembrane</keyword>
<keyword evidence="1" id="KW-1133">Transmembrane helix</keyword>
<feature type="transmembrane region" description="Helical" evidence="1">
    <location>
        <begin position="197"/>
        <end position="215"/>
    </location>
</feature>
<feature type="transmembrane region" description="Helical" evidence="1">
    <location>
        <begin position="170"/>
        <end position="191"/>
    </location>
</feature>
<dbReference type="Proteomes" id="UP000002791">
    <property type="component" value="Chromosome"/>
</dbReference>
<proteinExistence type="predicted"/>
<feature type="transmembrane region" description="Helical" evidence="1">
    <location>
        <begin position="23"/>
        <end position="43"/>
    </location>
</feature>
<organism evidence="2 3">
    <name type="scientific">Saccharomonospora cyanea NA-134</name>
    <dbReference type="NCBI Taxonomy" id="882082"/>
    <lineage>
        <taxon>Bacteria</taxon>
        <taxon>Bacillati</taxon>
        <taxon>Actinomycetota</taxon>
        <taxon>Actinomycetes</taxon>
        <taxon>Pseudonocardiales</taxon>
        <taxon>Pseudonocardiaceae</taxon>
        <taxon>Saccharomonospora</taxon>
    </lineage>
</organism>
<feature type="transmembrane region" description="Helical" evidence="1">
    <location>
        <begin position="138"/>
        <end position="158"/>
    </location>
</feature>
<feature type="transmembrane region" description="Helical" evidence="1">
    <location>
        <begin position="114"/>
        <end position="132"/>
    </location>
</feature>
<feature type="transmembrane region" description="Helical" evidence="1">
    <location>
        <begin position="50"/>
        <end position="69"/>
    </location>
</feature>
<feature type="transmembrane region" description="Helical" evidence="1">
    <location>
        <begin position="81"/>
        <end position="102"/>
    </location>
</feature>
<dbReference type="EMBL" id="CM001440">
    <property type="protein sequence ID" value="EHR61985.1"/>
    <property type="molecule type" value="Genomic_DNA"/>
</dbReference>
<accession>H5XLU3</accession>
<sequence>MLGYVGARLLNQAIEAPVPLDTLGLTEIVPLVLTALVVLLRPFRTERTRFWGAFTLGVLLPAVITARWVPYDNLLSPPDTVLVFCGHALAPLALLAVADIAIARHTTGEPLGGTAQFALPLATWVAGFHIQLETEVSASGTSLIFLTPITAVLLFVLLSSVSGRDLLDRFGLVIGIGASVLPVALYLLLGAPLNEPLVYLQGLPVATFAIPFVLVRRFTARRTARRTAPRVDTRDLLR</sequence>
<dbReference type="HOGENOM" id="CLU_1174758_0_0_11"/>
<keyword evidence="1" id="KW-0472">Membrane</keyword>
<gene>
    <name evidence="2" type="ORF">SaccyDRAFT_3149</name>
</gene>
<reference evidence="2 3" key="1">
    <citation type="submission" date="2011-11" db="EMBL/GenBank/DDBJ databases">
        <title>The Noncontiguous Finished sequence of Saccharomonospora cyanea NA-134.</title>
        <authorList>
            <consortium name="US DOE Joint Genome Institute"/>
            <person name="Lucas S."/>
            <person name="Han J."/>
            <person name="Lapidus A."/>
            <person name="Cheng J.-F."/>
            <person name="Goodwin L."/>
            <person name="Pitluck S."/>
            <person name="Peters L."/>
            <person name="Ovchinnikova G."/>
            <person name="Lu M."/>
            <person name="Detter J.C."/>
            <person name="Han C."/>
            <person name="Tapia R."/>
            <person name="Land M."/>
            <person name="Hauser L."/>
            <person name="Kyrpides N."/>
            <person name="Ivanova N."/>
            <person name="Pagani I."/>
            <person name="Brambilla E.-M."/>
            <person name="Klenk H.-P."/>
            <person name="Woyke T."/>
        </authorList>
    </citation>
    <scope>NUCLEOTIDE SEQUENCE [LARGE SCALE GENOMIC DNA]</scope>
    <source>
        <strain evidence="2 3">NA-134</strain>
    </source>
</reference>
<keyword evidence="3" id="KW-1185">Reference proteome</keyword>
<protein>
    <submittedName>
        <fullName evidence="2">Uncharacterized protein</fullName>
    </submittedName>
</protein>
<evidence type="ECO:0000313" key="3">
    <source>
        <dbReference type="Proteomes" id="UP000002791"/>
    </source>
</evidence>
<name>H5XLU3_9PSEU</name>
<evidence type="ECO:0000256" key="1">
    <source>
        <dbReference type="SAM" id="Phobius"/>
    </source>
</evidence>